<name>A0AC60P5R1_IXOPE</name>
<gene>
    <name evidence="1" type="ORF">HPB47_008048</name>
</gene>
<dbReference type="Proteomes" id="UP000805193">
    <property type="component" value="Unassembled WGS sequence"/>
</dbReference>
<organism evidence="1 2">
    <name type="scientific">Ixodes persulcatus</name>
    <name type="common">Taiga tick</name>
    <dbReference type="NCBI Taxonomy" id="34615"/>
    <lineage>
        <taxon>Eukaryota</taxon>
        <taxon>Metazoa</taxon>
        <taxon>Ecdysozoa</taxon>
        <taxon>Arthropoda</taxon>
        <taxon>Chelicerata</taxon>
        <taxon>Arachnida</taxon>
        <taxon>Acari</taxon>
        <taxon>Parasitiformes</taxon>
        <taxon>Ixodida</taxon>
        <taxon>Ixodoidea</taxon>
        <taxon>Ixodidae</taxon>
        <taxon>Ixodinae</taxon>
        <taxon>Ixodes</taxon>
    </lineage>
</organism>
<accession>A0AC60P5R1</accession>
<evidence type="ECO:0000313" key="1">
    <source>
        <dbReference type="EMBL" id="KAG0414765.1"/>
    </source>
</evidence>
<protein>
    <submittedName>
        <fullName evidence="1">Uncharacterized protein</fullName>
    </submittedName>
</protein>
<dbReference type="EMBL" id="JABSTQ010011150">
    <property type="protein sequence ID" value="KAG0414765.1"/>
    <property type="molecule type" value="Genomic_DNA"/>
</dbReference>
<evidence type="ECO:0000313" key="2">
    <source>
        <dbReference type="Proteomes" id="UP000805193"/>
    </source>
</evidence>
<comment type="caution">
    <text evidence="1">The sequence shown here is derived from an EMBL/GenBank/DDBJ whole genome shotgun (WGS) entry which is preliminary data.</text>
</comment>
<proteinExistence type="predicted"/>
<keyword evidence="2" id="KW-1185">Reference proteome</keyword>
<sequence length="235" mass="26068">MGGESRDWRPAAARRRNTTCALVSRFPEKWLFDALCYLILALQICDRAPYGSVVELPDFRLSVYVDSKLLRRPGREKLLHSVKNAKRTRIPGYRSVFELPGEESVRKRGEFRVGAGRSPWGRNETGSPATARTPRQRAVVPSLPPRERPDGNSAGAKVVSKVTMGSRRLAPLGTAEDEPGMRRSGRPFPVWVVWVGRKFSGGSRRCRHAGEAALERFQKPPDLGQQPPASLGGVN</sequence>
<reference evidence="1 2" key="1">
    <citation type="journal article" date="2020" name="Cell">
        <title>Large-Scale Comparative Analyses of Tick Genomes Elucidate Their Genetic Diversity and Vector Capacities.</title>
        <authorList>
            <consortium name="Tick Genome and Microbiome Consortium (TIGMIC)"/>
            <person name="Jia N."/>
            <person name="Wang J."/>
            <person name="Shi W."/>
            <person name="Du L."/>
            <person name="Sun Y."/>
            <person name="Zhan W."/>
            <person name="Jiang J.F."/>
            <person name="Wang Q."/>
            <person name="Zhang B."/>
            <person name="Ji P."/>
            <person name="Bell-Sakyi L."/>
            <person name="Cui X.M."/>
            <person name="Yuan T.T."/>
            <person name="Jiang B.G."/>
            <person name="Yang W.F."/>
            <person name="Lam T.T."/>
            <person name="Chang Q.C."/>
            <person name="Ding S.J."/>
            <person name="Wang X.J."/>
            <person name="Zhu J.G."/>
            <person name="Ruan X.D."/>
            <person name="Zhao L."/>
            <person name="Wei J.T."/>
            <person name="Ye R.Z."/>
            <person name="Que T.C."/>
            <person name="Du C.H."/>
            <person name="Zhou Y.H."/>
            <person name="Cheng J.X."/>
            <person name="Dai P.F."/>
            <person name="Guo W.B."/>
            <person name="Han X.H."/>
            <person name="Huang E.J."/>
            <person name="Li L.F."/>
            <person name="Wei W."/>
            <person name="Gao Y.C."/>
            <person name="Liu J.Z."/>
            <person name="Shao H.Z."/>
            <person name="Wang X."/>
            <person name="Wang C.C."/>
            <person name="Yang T.C."/>
            <person name="Huo Q.B."/>
            <person name="Li W."/>
            <person name="Chen H.Y."/>
            <person name="Chen S.E."/>
            <person name="Zhou L.G."/>
            <person name="Ni X.B."/>
            <person name="Tian J.H."/>
            <person name="Sheng Y."/>
            <person name="Liu T."/>
            <person name="Pan Y.S."/>
            <person name="Xia L.Y."/>
            <person name="Li J."/>
            <person name="Zhao F."/>
            <person name="Cao W.C."/>
        </authorList>
    </citation>
    <scope>NUCLEOTIDE SEQUENCE [LARGE SCALE GENOMIC DNA]</scope>
    <source>
        <strain evidence="1">Iper-2018</strain>
    </source>
</reference>